<keyword evidence="6" id="KW-0051">Antiviral defense</keyword>
<feature type="domain" description="Pycsar effector protein" evidence="9">
    <location>
        <begin position="25"/>
        <end position="167"/>
    </location>
</feature>
<keyword evidence="5 8" id="KW-1133">Transmembrane helix</keyword>
<dbReference type="Proteomes" id="UP000326029">
    <property type="component" value="Chromosome"/>
</dbReference>
<dbReference type="AlphaFoldDB" id="A0AAV4KCR8"/>
<dbReference type="EMBL" id="CP023693">
    <property type="protein sequence ID" value="QEV35848.1"/>
    <property type="molecule type" value="Genomic_DNA"/>
</dbReference>
<dbReference type="Pfam" id="PF18967">
    <property type="entry name" value="PycTM"/>
    <property type="match status" value="1"/>
</dbReference>
<gene>
    <name evidence="11" type="ORF">CP977_29805</name>
    <name evidence="10" type="ORF">GCM10010497_15200</name>
</gene>
<name>A0AAV4KCR8_9ACTN</name>
<evidence type="ECO:0000313" key="12">
    <source>
        <dbReference type="Proteomes" id="UP000326029"/>
    </source>
</evidence>
<evidence type="ECO:0000256" key="4">
    <source>
        <dbReference type="ARBA" id="ARBA00022741"/>
    </source>
</evidence>
<dbReference type="RefSeq" id="WP_062750547.1">
    <property type="nucleotide sequence ID" value="NZ_BMSJ01000002.1"/>
</dbReference>
<keyword evidence="12" id="KW-1185">Reference proteome</keyword>
<keyword evidence="3 8" id="KW-0812">Transmembrane</keyword>
<evidence type="ECO:0000259" key="9">
    <source>
        <dbReference type="Pfam" id="PF18967"/>
    </source>
</evidence>
<reference evidence="10 13" key="1">
    <citation type="journal article" date="2014" name="Int. J. Syst. Evol. Microbiol.">
        <title>Complete genome sequence of Corynebacterium casei LMG S-19264T (=DSM 44701T), isolated from a smear-ripened cheese.</title>
        <authorList>
            <consortium name="US DOE Joint Genome Institute (JGI-PGF)"/>
            <person name="Walter F."/>
            <person name="Albersmeier A."/>
            <person name="Kalinowski J."/>
            <person name="Ruckert C."/>
        </authorList>
    </citation>
    <scope>NUCLEOTIDE SEQUENCE [LARGE SCALE GENOMIC DNA]</scope>
    <source>
        <strain evidence="10 13">JCM 4205</strain>
    </source>
</reference>
<evidence type="ECO:0000256" key="2">
    <source>
        <dbReference type="ARBA" id="ARBA00022475"/>
    </source>
</evidence>
<accession>A0AAV4KCR8</accession>
<dbReference type="EMBL" id="BMSJ01000002">
    <property type="protein sequence ID" value="GGR13998.1"/>
    <property type="molecule type" value="Genomic_DNA"/>
</dbReference>
<evidence type="ECO:0000256" key="7">
    <source>
        <dbReference type="ARBA" id="ARBA00023136"/>
    </source>
</evidence>
<evidence type="ECO:0000256" key="5">
    <source>
        <dbReference type="ARBA" id="ARBA00022989"/>
    </source>
</evidence>
<keyword evidence="2" id="KW-1003">Cell membrane</keyword>
<proteinExistence type="predicted"/>
<reference evidence="11 12" key="2">
    <citation type="submission" date="2017-09" db="EMBL/GenBank/DDBJ databases">
        <authorList>
            <person name="Lee N."/>
            <person name="Cho B.-K."/>
        </authorList>
    </citation>
    <scope>NUCLEOTIDE SEQUENCE [LARGE SCALE GENOMIC DNA]</scope>
    <source>
        <strain evidence="11 12">ATCC 19740</strain>
    </source>
</reference>
<dbReference type="GeneID" id="95457957"/>
<organism evidence="10 13">
    <name type="scientific">Streptomyces cinereoruber</name>
    <dbReference type="NCBI Taxonomy" id="67260"/>
    <lineage>
        <taxon>Bacteria</taxon>
        <taxon>Bacillati</taxon>
        <taxon>Actinomycetota</taxon>
        <taxon>Actinomycetes</taxon>
        <taxon>Kitasatosporales</taxon>
        <taxon>Streptomycetaceae</taxon>
        <taxon>Streptomyces</taxon>
    </lineage>
</organism>
<dbReference type="InterPro" id="IPR043760">
    <property type="entry name" value="PycTM_dom"/>
</dbReference>
<protein>
    <recommendedName>
        <fullName evidence="9">Pycsar effector protein domain-containing protein</fullName>
    </recommendedName>
</protein>
<feature type="transmembrane region" description="Helical" evidence="8">
    <location>
        <begin position="149"/>
        <end position="174"/>
    </location>
</feature>
<keyword evidence="7 8" id="KW-0472">Membrane</keyword>
<comment type="subcellular location">
    <subcellularLocation>
        <location evidence="1">Cell membrane</location>
    </subcellularLocation>
</comment>
<feature type="transmembrane region" description="Helical" evidence="8">
    <location>
        <begin position="68"/>
        <end position="89"/>
    </location>
</feature>
<feature type="transmembrane region" description="Helical" evidence="8">
    <location>
        <begin position="37"/>
        <end position="56"/>
    </location>
</feature>
<reference evidence="10" key="3">
    <citation type="submission" date="2023-08" db="EMBL/GenBank/DDBJ databases">
        <authorList>
            <person name="Sun Q."/>
            <person name="Ohkuma M."/>
        </authorList>
    </citation>
    <scope>NUCLEOTIDE SEQUENCE</scope>
    <source>
        <strain evidence="10">JCM 4205</strain>
    </source>
</reference>
<evidence type="ECO:0000256" key="8">
    <source>
        <dbReference type="SAM" id="Phobius"/>
    </source>
</evidence>
<evidence type="ECO:0000256" key="6">
    <source>
        <dbReference type="ARBA" id="ARBA00023118"/>
    </source>
</evidence>
<keyword evidence="4" id="KW-0547">Nucleotide-binding</keyword>
<dbReference type="Proteomes" id="UP000642014">
    <property type="component" value="Unassembled WGS sequence"/>
</dbReference>
<sequence length="175" mass="19003">MHSGQNATMPLPEGTLETIRLRSAEMFVEVQRADTKAAALFGVTGGLLAAVLACALSDSVQRAGRPLLVPLGVLSLPLLVAVVMALTALRPTLDWQCGLPLRAERHFDSGTTPPRWIRRIQPLGQQDQILAEVRRLVMLRSLARRKYRLIRLAVDLVVTAHGMAGTTLLITALAL</sequence>
<evidence type="ECO:0000256" key="3">
    <source>
        <dbReference type="ARBA" id="ARBA00022692"/>
    </source>
</evidence>
<evidence type="ECO:0000313" key="11">
    <source>
        <dbReference type="EMBL" id="QEV35848.1"/>
    </source>
</evidence>
<evidence type="ECO:0000313" key="13">
    <source>
        <dbReference type="Proteomes" id="UP000642014"/>
    </source>
</evidence>
<evidence type="ECO:0000256" key="1">
    <source>
        <dbReference type="ARBA" id="ARBA00004236"/>
    </source>
</evidence>
<evidence type="ECO:0000313" key="10">
    <source>
        <dbReference type="EMBL" id="GGR13998.1"/>
    </source>
</evidence>